<organism evidence="1 2">
    <name type="scientific">Staphylococcus agnetis</name>
    <dbReference type="NCBI Taxonomy" id="985762"/>
    <lineage>
        <taxon>Bacteria</taxon>
        <taxon>Bacillati</taxon>
        <taxon>Bacillota</taxon>
        <taxon>Bacilli</taxon>
        <taxon>Bacillales</taxon>
        <taxon>Staphylococcaceae</taxon>
        <taxon>Staphylococcus</taxon>
    </lineage>
</organism>
<reference evidence="1" key="1">
    <citation type="submission" date="2022-03" db="EMBL/GenBank/DDBJ databases">
        <title>Comparative Genomics of East African Camel-Associated Staphylococcaceae spp.: Diversity and Inheritance of Traits Involved in Host-Pathogen Interactions.</title>
        <authorList>
            <person name="Akarsu H."/>
            <person name="Liljander A."/>
            <person name="Younan M."/>
            <person name="Brodard I."/>
            <person name="Glucks I."/>
            <person name="Labroussaa F."/>
            <person name="Overesch G."/>
            <person name="Kuhnert P."/>
            <person name="Perreten V."/>
            <person name="Drexler J.F."/>
            <person name="Corman V.M."/>
            <person name="Falquet L."/>
            <person name="Jores J."/>
        </authorList>
    </citation>
    <scope>NUCLEOTIDE SEQUENCE</scope>
    <source>
        <strain evidence="1">IVB6197</strain>
    </source>
</reference>
<name>A0ABD7TSR1_9STAP</name>
<evidence type="ECO:0000313" key="2">
    <source>
        <dbReference type="Proteomes" id="UP001065705"/>
    </source>
</evidence>
<dbReference type="Proteomes" id="UP001065705">
    <property type="component" value="Chromosome"/>
</dbReference>
<dbReference type="RefSeq" id="WP_262625416.1">
    <property type="nucleotide sequence ID" value="NZ_CP094808.1"/>
</dbReference>
<accession>A0ABD7TSR1</accession>
<dbReference type="AlphaFoldDB" id="A0ABD7TSR1"/>
<gene>
    <name evidence="1" type="ORF">MUA95_12005</name>
</gene>
<evidence type="ECO:0008006" key="3">
    <source>
        <dbReference type="Google" id="ProtNLM"/>
    </source>
</evidence>
<protein>
    <recommendedName>
        <fullName evidence="3">Right handed beta helix domain-containing protein</fullName>
    </recommendedName>
</protein>
<dbReference type="EMBL" id="CP094809">
    <property type="protein sequence ID" value="UXU57243.1"/>
    <property type="molecule type" value="Genomic_DNA"/>
</dbReference>
<evidence type="ECO:0000313" key="1">
    <source>
        <dbReference type="EMBL" id="UXU57243.1"/>
    </source>
</evidence>
<proteinExistence type="predicted"/>
<sequence length="402" mass="43010">MVEVKTLEELNEANVEHAQIVITNNINVESPITLATGVQLEGKARSIEITGNGQLITLTANNALKNLTLRTKKHEDAVSFQSQGVNGDFKLEHVTTYGAINLTADDASDDIRVEITDVDVVEADVTHKSEGPSGFGVTVIQGGLTVWNRTPQIRFDTQITDVSIGRDGEPVNGSGVFVSGTKEAKIHANLITTKDVYTHGLLKQGVADRISGGVFTVSNAHVERVENHGITKTYGFNDMVLDNWGAVKEWIVQNDVLSEGTSGIGFVNFGHIQLLDIQAPIMTKGTGARGINNYDGTIKELHLKRIETHGDGAVGIQISKPVGQITVHENVETYGGTGESLVKGVIKELSAIGISILDGAEVEGLEVKGNVYTYGKEIAPVQNEGVVKSGLNIHGEAANKFE</sequence>